<dbReference type="Gene3D" id="2.40.160.50">
    <property type="entry name" value="membrane protein fhac: a member of the omp85/tpsb transporter family"/>
    <property type="match status" value="1"/>
</dbReference>
<accession>A0A3E1NJ93</accession>
<dbReference type="InterPro" id="IPR000184">
    <property type="entry name" value="Bac_surfAg_D15"/>
</dbReference>
<comment type="subcellular location">
    <subcellularLocation>
        <location evidence="1">Membrane</location>
    </subcellularLocation>
</comment>
<keyword evidence="5" id="KW-1185">Reference proteome</keyword>
<dbReference type="GO" id="GO:0019867">
    <property type="term" value="C:outer membrane"/>
    <property type="evidence" value="ECO:0007669"/>
    <property type="project" value="InterPro"/>
</dbReference>
<sequence length="345" mass="39229">MIAQTDTLSPPRKNLLVFPVVAKSIETSWSFGSVVSWTYKTARKDTLSRTSNLQGLGLYSLQHQFIAAINGSVYFPKEHYILNHQLSYSAFPDKFWGLGNASPDSAEEAYKFKQYYIYLHLMRKIGRNWFAGVLYEQQRLLSLEYKPGGLFDQEKVPGKNGYLVSGLGLSLTYDNRTNAFSPSKGTFAQVYFNHFDSYLGSDFKYTNIVVDFRQYLRIYKEQVLALQLFDFSNFGGAVPLRSLASFGGSNSMRGYYDGRYRDKQQLVLQSEYRIPVYRRWGAVAFAGIGDVASSPAAYELKTLKYSYGGGIRFALDTKEKLNLRLDYGFARGHNSGLYFQLGEAF</sequence>
<keyword evidence="2" id="KW-0472">Membrane</keyword>
<organism evidence="4 5">
    <name type="scientific">Deminuibacter soli</name>
    <dbReference type="NCBI Taxonomy" id="2291815"/>
    <lineage>
        <taxon>Bacteria</taxon>
        <taxon>Pseudomonadati</taxon>
        <taxon>Bacteroidota</taxon>
        <taxon>Chitinophagia</taxon>
        <taxon>Chitinophagales</taxon>
        <taxon>Chitinophagaceae</taxon>
        <taxon>Deminuibacter</taxon>
    </lineage>
</organism>
<comment type="caution">
    <text evidence="4">The sequence shown here is derived from an EMBL/GenBank/DDBJ whole genome shotgun (WGS) entry which is preliminary data.</text>
</comment>
<gene>
    <name evidence="4" type="ORF">DXN05_13290</name>
</gene>
<reference evidence="4 5" key="1">
    <citation type="submission" date="2018-08" db="EMBL/GenBank/DDBJ databases">
        <title>Chitinophagaceae sp. K23C18032701, a novel bacterium isolated from forest soil.</title>
        <authorList>
            <person name="Wang C."/>
        </authorList>
    </citation>
    <scope>NUCLEOTIDE SEQUENCE [LARGE SCALE GENOMIC DNA]</scope>
    <source>
        <strain evidence="4 5">K23C18032701</strain>
    </source>
</reference>
<evidence type="ECO:0000313" key="4">
    <source>
        <dbReference type="EMBL" id="RFM27894.1"/>
    </source>
</evidence>
<dbReference type="Proteomes" id="UP000261284">
    <property type="component" value="Unassembled WGS sequence"/>
</dbReference>
<name>A0A3E1NJ93_9BACT</name>
<protein>
    <recommendedName>
        <fullName evidence="3">Bacterial surface antigen (D15) domain-containing protein</fullName>
    </recommendedName>
</protein>
<evidence type="ECO:0000259" key="3">
    <source>
        <dbReference type="Pfam" id="PF01103"/>
    </source>
</evidence>
<evidence type="ECO:0000256" key="2">
    <source>
        <dbReference type="ARBA" id="ARBA00023136"/>
    </source>
</evidence>
<feature type="domain" description="Bacterial surface antigen (D15)" evidence="3">
    <location>
        <begin position="74"/>
        <end position="345"/>
    </location>
</feature>
<dbReference type="AlphaFoldDB" id="A0A3E1NJ93"/>
<dbReference type="OrthoDB" id="9771071at2"/>
<dbReference type="Pfam" id="PF01103">
    <property type="entry name" value="Omp85"/>
    <property type="match status" value="1"/>
</dbReference>
<proteinExistence type="predicted"/>
<dbReference type="EMBL" id="QTJU01000004">
    <property type="protein sequence ID" value="RFM27894.1"/>
    <property type="molecule type" value="Genomic_DNA"/>
</dbReference>
<evidence type="ECO:0000256" key="1">
    <source>
        <dbReference type="ARBA" id="ARBA00004370"/>
    </source>
</evidence>
<evidence type="ECO:0000313" key="5">
    <source>
        <dbReference type="Proteomes" id="UP000261284"/>
    </source>
</evidence>